<evidence type="ECO:0000256" key="2">
    <source>
        <dbReference type="ARBA" id="ARBA00004245"/>
    </source>
</evidence>
<dbReference type="InParanoid" id="H2XVU1"/>
<protein>
    <recommendedName>
        <fullName evidence="6">WH2 domain-containing protein</fullName>
    </recommendedName>
</protein>
<dbReference type="HOGENOM" id="CLU_656461_0_0_1"/>
<comment type="subcellular location">
    <subcellularLocation>
        <location evidence="2">Cytoplasm</location>
        <location evidence="2">Cytoskeleton</location>
    </subcellularLocation>
    <subcellularLocation>
        <location evidence="1">Cytoplasm</location>
        <location evidence="1">Myofibril</location>
        <location evidence="1">Sarcomere</location>
    </subcellularLocation>
</comment>
<reference evidence="7" key="2">
    <citation type="journal article" date="2008" name="Genome Biol.">
        <title>Improved genome assembly and evidence-based global gene model set for the chordate Ciona intestinalis: new insight into intron and operon populations.</title>
        <authorList>
            <person name="Satou Y."/>
            <person name="Mineta K."/>
            <person name="Ogasawara M."/>
            <person name="Sasakura Y."/>
            <person name="Shoguchi E."/>
            <person name="Ueno K."/>
            <person name="Yamada L."/>
            <person name="Matsumoto J."/>
            <person name="Wasserscheid J."/>
            <person name="Dewar K."/>
            <person name="Wiley G.B."/>
            <person name="Macmil S.L."/>
            <person name="Roe B.A."/>
            <person name="Zeller R.W."/>
            <person name="Hastings K.E."/>
            <person name="Lemaire P."/>
            <person name="Lindquist E."/>
            <person name="Endo T."/>
            <person name="Hotta K."/>
            <person name="Inaba K."/>
        </authorList>
    </citation>
    <scope>NUCLEOTIDE SEQUENCE [LARGE SCALE GENOMIC DNA]</scope>
    <source>
        <strain evidence="7">wild type</strain>
    </source>
</reference>
<evidence type="ECO:0000313" key="8">
    <source>
        <dbReference type="Proteomes" id="UP000008144"/>
    </source>
</evidence>
<evidence type="ECO:0000259" key="6">
    <source>
        <dbReference type="PROSITE" id="PS51082"/>
    </source>
</evidence>
<sequence length="419" mass="46725">MDVFEQLASAMEGNTHVKSLQLANTGLTDKMARALASMLKRNKCLEKLNVESNFITGGGALRMVAALRRNSSLTELRIDNQRHIFGANVEHEFAKILKDNKSLLRFGYQFANPGPRMSASNYLTKNMDDVRKKRVAEQRKRAKAGHSDRPPLRRQTSSEWYRKEKADKAKKMKDQGIHIGNDGTVKEEDVQKVLSSMKPHEMAMLEKWFTGKLMGKVESPKKQVKTKSRKDTESPVALRGQLLDSIRNQSGKTKLKKVSPSPRPSTRSSMVDSDVEASRNDVTKYQSSPLSDVTPRPRTPLPPTLSDEPVVHSDSFSNENPTEEAGSYYSIGDVTKPMVTSAKDDVTDSASEEAVAFTHSPVPPEVPVMDTLNLPKNDDADEVMSSNTSSIDVIEWKDGESYDSDEYEVVEIEVSDSEE</sequence>
<evidence type="ECO:0000256" key="1">
    <source>
        <dbReference type="ARBA" id="ARBA00004204"/>
    </source>
</evidence>
<evidence type="ECO:0000313" key="7">
    <source>
        <dbReference type="Ensembl" id="ENSCINP00000033775.1"/>
    </source>
</evidence>
<dbReference type="AlphaFoldDB" id="H2XVU1"/>
<dbReference type="SMART" id="SM00368">
    <property type="entry name" value="LRR_RI"/>
    <property type="match status" value="2"/>
</dbReference>
<name>H2XVU1_CIOIN</name>
<dbReference type="GO" id="GO:0005856">
    <property type="term" value="C:cytoskeleton"/>
    <property type="evidence" value="ECO:0007669"/>
    <property type="project" value="UniProtKB-SubCell"/>
</dbReference>
<organism evidence="7 8">
    <name type="scientific">Ciona intestinalis</name>
    <name type="common">Transparent sea squirt</name>
    <name type="synonym">Ascidia intestinalis</name>
    <dbReference type="NCBI Taxonomy" id="7719"/>
    <lineage>
        <taxon>Eukaryota</taxon>
        <taxon>Metazoa</taxon>
        <taxon>Chordata</taxon>
        <taxon>Tunicata</taxon>
        <taxon>Ascidiacea</taxon>
        <taxon>Phlebobranchia</taxon>
        <taxon>Cionidae</taxon>
        <taxon>Ciona</taxon>
    </lineage>
</organism>
<evidence type="ECO:0000256" key="5">
    <source>
        <dbReference type="SAM" id="MobiDB-lite"/>
    </source>
</evidence>
<proteinExistence type="predicted"/>
<dbReference type="GO" id="GO:0005523">
    <property type="term" value="F:tropomyosin binding"/>
    <property type="evidence" value="ECO:0007669"/>
    <property type="project" value="InterPro"/>
</dbReference>
<keyword evidence="4" id="KW-0206">Cytoskeleton</keyword>
<dbReference type="InterPro" id="IPR004934">
    <property type="entry name" value="TMOD"/>
</dbReference>
<accession>H2XVU1</accession>
<reference evidence="7" key="3">
    <citation type="submission" date="2025-08" db="UniProtKB">
        <authorList>
            <consortium name="Ensembl"/>
        </authorList>
    </citation>
    <scope>IDENTIFICATION</scope>
</reference>
<dbReference type="InterPro" id="IPR032675">
    <property type="entry name" value="LRR_dom_sf"/>
</dbReference>
<dbReference type="Proteomes" id="UP000008144">
    <property type="component" value="Chromosome 14"/>
</dbReference>
<feature type="region of interest" description="Disordered" evidence="5">
    <location>
        <begin position="217"/>
        <end position="331"/>
    </location>
</feature>
<reference evidence="7" key="4">
    <citation type="submission" date="2025-09" db="UniProtKB">
        <authorList>
            <consortium name="Ensembl"/>
        </authorList>
    </citation>
    <scope>IDENTIFICATION</scope>
</reference>
<feature type="compositionally biased region" description="Basic and acidic residues" evidence="5">
    <location>
        <begin position="134"/>
        <end position="151"/>
    </location>
</feature>
<feature type="region of interest" description="Disordered" evidence="5">
    <location>
        <begin position="134"/>
        <end position="184"/>
    </location>
</feature>
<dbReference type="SUPFAM" id="SSF52047">
    <property type="entry name" value="RNI-like"/>
    <property type="match status" value="1"/>
</dbReference>
<evidence type="ECO:0000256" key="3">
    <source>
        <dbReference type="ARBA" id="ARBA00022490"/>
    </source>
</evidence>
<dbReference type="STRING" id="7719.ENSCINP00000033775"/>
<reference evidence="8" key="1">
    <citation type="journal article" date="2002" name="Science">
        <title>The draft genome of Ciona intestinalis: insights into chordate and vertebrate origins.</title>
        <authorList>
            <person name="Dehal P."/>
            <person name="Satou Y."/>
            <person name="Campbell R.K."/>
            <person name="Chapman J."/>
            <person name="Degnan B."/>
            <person name="De Tomaso A."/>
            <person name="Davidson B."/>
            <person name="Di Gregorio A."/>
            <person name="Gelpke M."/>
            <person name="Goodstein D.M."/>
            <person name="Harafuji N."/>
            <person name="Hastings K.E."/>
            <person name="Ho I."/>
            <person name="Hotta K."/>
            <person name="Huang W."/>
            <person name="Kawashima T."/>
            <person name="Lemaire P."/>
            <person name="Martinez D."/>
            <person name="Meinertzhagen I.A."/>
            <person name="Necula S."/>
            <person name="Nonaka M."/>
            <person name="Putnam N."/>
            <person name="Rash S."/>
            <person name="Saiga H."/>
            <person name="Satake M."/>
            <person name="Terry A."/>
            <person name="Yamada L."/>
            <person name="Wang H.G."/>
            <person name="Awazu S."/>
            <person name="Azumi K."/>
            <person name="Boore J."/>
            <person name="Branno M."/>
            <person name="Chin-Bow S."/>
            <person name="DeSantis R."/>
            <person name="Doyle S."/>
            <person name="Francino P."/>
            <person name="Keys D.N."/>
            <person name="Haga S."/>
            <person name="Hayashi H."/>
            <person name="Hino K."/>
            <person name="Imai K.S."/>
            <person name="Inaba K."/>
            <person name="Kano S."/>
            <person name="Kobayashi K."/>
            <person name="Kobayashi M."/>
            <person name="Lee B.I."/>
            <person name="Makabe K.W."/>
            <person name="Manohar C."/>
            <person name="Matassi G."/>
            <person name="Medina M."/>
            <person name="Mochizuki Y."/>
            <person name="Mount S."/>
            <person name="Morishita T."/>
            <person name="Miura S."/>
            <person name="Nakayama A."/>
            <person name="Nishizaka S."/>
            <person name="Nomoto H."/>
            <person name="Ohta F."/>
            <person name="Oishi K."/>
            <person name="Rigoutsos I."/>
            <person name="Sano M."/>
            <person name="Sasaki A."/>
            <person name="Sasakura Y."/>
            <person name="Shoguchi E."/>
            <person name="Shin-i T."/>
            <person name="Spagnuolo A."/>
            <person name="Stainier D."/>
            <person name="Suzuki M.M."/>
            <person name="Tassy O."/>
            <person name="Takatori N."/>
            <person name="Tokuoka M."/>
            <person name="Yagi K."/>
            <person name="Yoshizaki F."/>
            <person name="Wada S."/>
            <person name="Zhang C."/>
            <person name="Hyatt P.D."/>
            <person name="Larimer F."/>
            <person name="Detter C."/>
            <person name="Doggett N."/>
            <person name="Glavina T."/>
            <person name="Hawkins T."/>
            <person name="Richardson P."/>
            <person name="Lucas S."/>
            <person name="Kohara Y."/>
            <person name="Levine M."/>
            <person name="Satoh N."/>
            <person name="Rokhsar D.S."/>
        </authorList>
    </citation>
    <scope>NUCLEOTIDE SEQUENCE [LARGE SCALE GENOMIC DNA]</scope>
</reference>
<dbReference type="Gene3D" id="3.80.10.10">
    <property type="entry name" value="Ribonuclease Inhibitor"/>
    <property type="match status" value="1"/>
</dbReference>
<evidence type="ECO:0000256" key="4">
    <source>
        <dbReference type="ARBA" id="ARBA00023212"/>
    </source>
</evidence>
<feature type="compositionally biased region" description="Basic and acidic residues" evidence="5">
    <location>
        <begin position="160"/>
        <end position="176"/>
    </location>
</feature>
<keyword evidence="3" id="KW-0963">Cytoplasm</keyword>
<dbReference type="PANTHER" id="PTHR10901:SF6">
    <property type="entry name" value="TROPOMODULIN, ISOFORM N"/>
    <property type="match status" value="1"/>
</dbReference>
<feature type="domain" description="WH2" evidence="6">
    <location>
        <begin position="238"/>
        <end position="258"/>
    </location>
</feature>
<dbReference type="PANTHER" id="PTHR10901">
    <property type="entry name" value="TROPOMODULIN"/>
    <property type="match status" value="1"/>
</dbReference>
<dbReference type="GeneTree" id="ENSGT00940000156567"/>
<dbReference type="GO" id="GO:0030017">
    <property type="term" value="C:sarcomere"/>
    <property type="evidence" value="ECO:0007669"/>
    <property type="project" value="UniProtKB-SubCell"/>
</dbReference>
<dbReference type="GO" id="GO:0003779">
    <property type="term" value="F:actin binding"/>
    <property type="evidence" value="ECO:0007669"/>
    <property type="project" value="InterPro"/>
</dbReference>
<dbReference type="EMBL" id="EAAA01001286">
    <property type="status" value="NOT_ANNOTATED_CDS"/>
    <property type="molecule type" value="Genomic_DNA"/>
</dbReference>
<dbReference type="InterPro" id="IPR003124">
    <property type="entry name" value="WH2_dom"/>
</dbReference>
<dbReference type="Ensembl" id="ENSCINT00000035639.1">
    <property type="protein sequence ID" value="ENSCINP00000033775.1"/>
    <property type="gene ID" value="ENSCING00000023583.1"/>
</dbReference>
<dbReference type="GO" id="GO:0051694">
    <property type="term" value="P:pointed-end actin filament capping"/>
    <property type="evidence" value="ECO:0007669"/>
    <property type="project" value="InterPro"/>
</dbReference>
<dbReference type="PROSITE" id="PS51082">
    <property type="entry name" value="WH2"/>
    <property type="match status" value="1"/>
</dbReference>
<keyword evidence="8" id="KW-1185">Reference proteome</keyword>